<protein>
    <submittedName>
        <fullName evidence="2">Uncharacterized protein</fullName>
    </submittedName>
</protein>
<gene>
    <name evidence="2" type="ORF">B0T26DRAFT_735028</name>
</gene>
<dbReference type="AlphaFoldDB" id="A0AA40DFT7"/>
<dbReference type="GeneID" id="85326490"/>
<feature type="signal peptide" evidence="1">
    <location>
        <begin position="1"/>
        <end position="24"/>
    </location>
</feature>
<organism evidence="2 3">
    <name type="scientific">Lasiosphaeria miniovina</name>
    <dbReference type="NCBI Taxonomy" id="1954250"/>
    <lineage>
        <taxon>Eukaryota</taxon>
        <taxon>Fungi</taxon>
        <taxon>Dikarya</taxon>
        <taxon>Ascomycota</taxon>
        <taxon>Pezizomycotina</taxon>
        <taxon>Sordariomycetes</taxon>
        <taxon>Sordariomycetidae</taxon>
        <taxon>Sordariales</taxon>
        <taxon>Lasiosphaeriaceae</taxon>
        <taxon>Lasiosphaeria</taxon>
    </lineage>
</organism>
<evidence type="ECO:0000313" key="3">
    <source>
        <dbReference type="Proteomes" id="UP001172101"/>
    </source>
</evidence>
<evidence type="ECO:0000256" key="1">
    <source>
        <dbReference type="SAM" id="SignalP"/>
    </source>
</evidence>
<name>A0AA40DFT7_9PEZI</name>
<feature type="chain" id="PRO_5041402096" evidence="1">
    <location>
        <begin position="25"/>
        <end position="57"/>
    </location>
</feature>
<dbReference type="EMBL" id="JAUIRO010000009">
    <property type="protein sequence ID" value="KAK0701869.1"/>
    <property type="molecule type" value="Genomic_DNA"/>
</dbReference>
<accession>A0AA40DFT7</accession>
<comment type="caution">
    <text evidence="2">The sequence shown here is derived from an EMBL/GenBank/DDBJ whole genome shotgun (WGS) entry which is preliminary data.</text>
</comment>
<keyword evidence="1" id="KW-0732">Signal</keyword>
<sequence>MKHATAKVMAVSCVLAAVAGASRGRWWASIAITDTTDRRVRPSDLIPAGIDSTGDLG</sequence>
<proteinExistence type="predicted"/>
<keyword evidence="3" id="KW-1185">Reference proteome</keyword>
<evidence type="ECO:0000313" key="2">
    <source>
        <dbReference type="EMBL" id="KAK0701869.1"/>
    </source>
</evidence>
<reference evidence="2" key="1">
    <citation type="submission" date="2023-06" db="EMBL/GenBank/DDBJ databases">
        <title>Genome-scale phylogeny and comparative genomics of the fungal order Sordariales.</title>
        <authorList>
            <consortium name="Lawrence Berkeley National Laboratory"/>
            <person name="Hensen N."/>
            <person name="Bonometti L."/>
            <person name="Westerberg I."/>
            <person name="Brannstrom I.O."/>
            <person name="Guillou S."/>
            <person name="Cros-Aarteil S."/>
            <person name="Calhoun S."/>
            <person name="Haridas S."/>
            <person name="Kuo A."/>
            <person name="Mondo S."/>
            <person name="Pangilinan J."/>
            <person name="Riley R."/>
            <person name="LaButti K."/>
            <person name="Andreopoulos B."/>
            <person name="Lipzen A."/>
            <person name="Chen C."/>
            <person name="Yanf M."/>
            <person name="Daum C."/>
            <person name="Ng V."/>
            <person name="Clum A."/>
            <person name="Steindorff A."/>
            <person name="Ohm R."/>
            <person name="Martin F."/>
            <person name="Silar P."/>
            <person name="Natvig D."/>
            <person name="Lalanne C."/>
            <person name="Gautier V."/>
            <person name="Ament-velasquez S.L."/>
            <person name="Kruys A."/>
            <person name="Hutchinson M.I."/>
            <person name="Powell A.J."/>
            <person name="Barry K."/>
            <person name="Miller A.N."/>
            <person name="Grigoriev I.V."/>
            <person name="Debuchy R."/>
            <person name="Gladieux P."/>
            <person name="Thoren M.H."/>
            <person name="Johannesson H."/>
        </authorList>
    </citation>
    <scope>NUCLEOTIDE SEQUENCE</scope>
    <source>
        <strain evidence="2">SMH2392-1A</strain>
    </source>
</reference>
<dbReference type="Proteomes" id="UP001172101">
    <property type="component" value="Unassembled WGS sequence"/>
</dbReference>
<dbReference type="RefSeq" id="XP_060289533.1">
    <property type="nucleotide sequence ID" value="XM_060443220.1"/>
</dbReference>